<evidence type="ECO:0000256" key="2">
    <source>
        <dbReference type="ARBA" id="ARBA00022448"/>
    </source>
</evidence>
<comment type="caution">
    <text evidence="8">The sequence shown here is derived from an EMBL/GenBank/DDBJ whole genome shotgun (WGS) entry which is preliminary data.</text>
</comment>
<keyword evidence="9" id="KW-1185">Reference proteome</keyword>
<evidence type="ECO:0000313" key="8">
    <source>
        <dbReference type="EMBL" id="MCP8939200.1"/>
    </source>
</evidence>
<dbReference type="PANTHER" id="PTHR43549:SF3">
    <property type="entry name" value="MULTIDRUG RESISTANCE PROTEIN YPNP-RELATED"/>
    <property type="match status" value="1"/>
</dbReference>
<feature type="transmembrane region" description="Helical" evidence="7">
    <location>
        <begin position="421"/>
        <end position="444"/>
    </location>
</feature>
<feature type="transmembrane region" description="Helical" evidence="7">
    <location>
        <begin position="286"/>
        <end position="305"/>
    </location>
</feature>
<dbReference type="EMBL" id="JANCLU010000010">
    <property type="protein sequence ID" value="MCP8939200.1"/>
    <property type="molecule type" value="Genomic_DNA"/>
</dbReference>
<dbReference type="PIRSF" id="PIRSF006603">
    <property type="entry name" value="DinF"/>
    <property type="match status" value="1"/>
</dbReference>
<gene>
    <name evidence="8" type="ORF">NK718_11790</name>
</gene>
<feature type="transmembrane region" description="Helical" evidence="7">
    <location>
        <begin position="61"/>
        <end position="81"/>
    </location>
</feature>
<evidence type="ECO:0000256" key="3">
    <source>
        <dbReference type="ARBA" id="ARBA00022475"/>
    </source>
</evidence>
<comment type="subcellular location">
    <subcellularLocation>
        <location evidence="1">Cell inner membrane</location>
        <topology evidence="1">Multi-pass membrane protein</topology>
    </subcellularLocation>
</comment>
<protein>
    <submittedName>
        <fullName evidence="8">MATE family efflux transporter</fullName>
    </submittedName>
</protein>
<dbReference type="InterPro" id="IPR002528">
    <property type="entry name" value="MATE_fam"/>
</dbReference>
<evidence type="ECO:0000256" key="1">
    <source>
        <dbReference type="ARBA" id="ARBA00004429"/>
    </source>
</evidence>
<feature type="transmembrane region" description="Helical" evidence="7">
    <location>
        <begin position="391"/>
        <end position="415"/>
    </location>
</feature>
<accession>A0ABT1LEN2</accession>
<evidence type="ECO:0000256" key="5">
    <source>
        <dbReference type="ARBA" id="ARBA00022989"/>
    </source>
</evidence>
<dbReference type="RefSeq" id="WP_254742233.1">
    <property type="nucleotide sequence ID" value="NZ_JANCLU010000010.1"/>
</dbReference>
<feature type="transmembrane region" description="Helical" evidence="7">
    <location>
        <begin position="144"/>
        <end position="164"/>
    </location>
</feature>
<dbReference type="NCBIfam" id="TIGR00797">
    <property type="entry name" value="matE"/>
    <property type="match status" value="1"/>
</dbReference>
<proteinExistence type="predicted"/>
<evidence type="ECO:0000313" key="9">
    <source>
        <dbReference type="Proteomes" id="UP001205890"/>
    </source>
</evidence>
<keyword evidence="5 7" id="KW-1133">Transmembrane helix</keyword>
<dbReference type="InterPro" id="IPR048279">
    <property type="entry name" value="MdtK-like"/>
</dbReference>
<feature type="transmembrane region" description="Helical" evidence="7">
    <location>
        <begin position="243"/>
        <end position="266"/>
    </location>
</feature>
<keyword evidence="4 7" id="KW-0812">Transmembrane</keyword>
<evidence type="ECO:0000256" key="7">
    <source>
        <dbReference type="SAM" id="Phobius"/>
    </source>
</evidence>
<feature type="transmembrane region" description="Helical" evidence="7">
    <location>
        <begin position="325"/>
        <end position="353"/>
    </location>
</feature>
<feature type="transmembrane region" description="Helical" evidence="7">
    <location>
        <begin position="359"/>
        <end position="379"/>
    </location>
</feature>
<keyword evidence="6 7" id="KW-0472">Membrane</keyword>
<dbReference type="InterPro" id="IPR052031">
    <property type="entry name" value="Membrane_Transporter-Flippase"/>
</dbReference>
<sequence>MNRPSPPPARPRAVFTTGSPMRHVVVMAATGMVGLVAIFVVDLLSLLYISWLGDVNVTAGVGYATTALFFSTSTNIGMMIAVSATVSRALGASEPEKARRLAASGCLLATLLGAAVGAALMAGLGPLLTALGARGEAHDVAHRFLMICMPSNALMALGMSLGGVLRAVGDARRGMLVTLAGALSTAVIDPLLIFGVGLGPDGAAWAIVISRVVFCVVGWRGATRVHHMLARPTAREALADAGPIGHVAVPAILTNVATPVAFGFMMAVMSRFGDQAVAAAAITARLAPVAFGAVFALSGAIGPILGQNLGARLMDRVRQTLTSGLIFTLACVLTAWLVLALARDFIVLAFAASGETAELVRFYCLVVAGAWIAHGSLYVANAAFNNLGAPLLATGFNWGKATLGTIPFALAGAWFGGAKGAMLGEAAGGALFGVAAIFTAYGLVARLRRRAEEHETALRRGA</sequence>
<keyword evidence="3" id="KW-1003">Cell membrane</keyword>
<evidence type="ECO:0000256" key="4">
    <source>
        <dbReference type="ARBA" id="ARBA00022692"/>
    </source>
</evidence>
<evidence type="ECO:0000256" key="6">
    <source>
        <dbReference type="ARBA" id="ARBA00023136"/>
    </source>
</evidence>
<dbReference type="Proteomes" id="UP001205890">
    <property type="component" value="Unassembled WGS sequence"/>
</dbReference>
<name>A0ABT1LEN2_9HYPH</name>
<feature type="transmembrane region" description="Helical" evidence="7">
    <location>
        <begin position="176"/>
        <end position="197"/>
    </location>
</feature>
<reference evidence="8 9" key="1">
    <citation type="submission" date="2022-07" db="EMBL/GenBank/DDBJ databases">
        <authorList>
            <person name="Li W.-J."/>
            <person name="Deng Q.-Q."/>
        </authorList>
    </citation>
    <scope>NUCLEOTIDE SEQUENCE [LARGE SCALE GENOMIC DNA]</scope>
    <source>
        <strain evidence="8 9">SYSU M60028</strain>
    </source>
</reference>
<dbReference type="Pfam" id="PF01554">
    <property type="entry name" value="MatE"/>
    <property type="match status" value="2"/>
</dbReference>
<keyword evidence="2" id="KW-0813">Transport</keyword>
<organism evidence="8 9">
    <name type="scientific">Alsobacter ponti</name>
    <dbReference type="NCBI Taxonomy" id="2962936"/>
    <lineage>
        <taxon>Bacteria</taxon>
        <taxon>Pseudomonadati</taxon>
        <taxon>Pseudomonadota</taxon>
        <taxon>Alphaproteobacteria</taxon>
        <taxon>Hyphomicrobiales</taxon>
        <taxon>Alsobacteraceae</taxon>
        <taxon>Alsobacter</taxon>
    </lineage>
</organism>
<feature type="transmembrane region" description="Helical" evidence="7">
    <location>
        <begin position="101"/>
        <end position="124"/>
    </location>
</feature>
<feature type="transmembrane region" description="Helical" evidence="7">
    <location>
        <begin position="203"/>
        <end position="222"/>
    </location>
</feature>
<dbReference type="PANTHER" id="PTHR43549">
    <property type="entry name" value="MULTIDRUG RESISTANCE PROTEIN YPNP-RELATED"/>
    <property type="match status" value="1"/>
</dbReference>
<feature type="transmembrane region" description="Helical" evidence="7">
    <location>
        <begin position="24"/>
        <end position="49"/>
    </location>
</feature>